<keyword evidence="1" id="KW-1133">Transmembrane helix</keyword>
<reference evidence="2 3" key="1">
    <citation type="submission" date="2020-07" db="EMBL/GenBank/DDBJ databases">
        <title>Genomic Encyclopedia of Type Strains, Phase IV (KMG-V): Genome sequencing to study the core and pangenomes of soil and plant-associated prokaryotes.</title>
        <authorList>
            <person name="Whitman W."/>
        </authorList>
    </citation>
    <scope>NUCLEOTIDE SEQUENCE [LARGE SCALE GENOMIC DNA]</scope>
    <source>
        <strain evidence="2 3">S1</strain>
    </source>
</reference>
<comment type="caution">
    <text evidence="2">The sequence shown here is derived from an EMBL/GenBank/DDBJ whole genome shotgun (WGS) entry which is preliminary data.</text>
</comment>
<protein>
    <submittedName>
        <fullName evidence="2">Uncharacterized protein</fullName>
    </submittedName>
</protein>
<keyword evidence="1" id="KW-0812">Transmembrane</keyword>
<feature type="transmembrane region" description="Helical" evidence="1">
    <location>
        <begin position="33"/>
        <end position="55"/>
    </location>
</feature>
<evidence type="ECO:0000313" key="3">
    <source>
        <dbReference type="Proteomes" id="UP000522365"/>
    </source>
</evidence>
<feature type="transmembrane region" description="Helical" evidence="1">
    <location>
        <begin position="136"/>
        <end position="156"/>
    </location>
</feature>
<proteinExistence type="predicted"/>
<evidence type="ECO:0000256" key="1">
    <source>
        <dbReference type="SAM" id="Phobius"/>
    </source>
</evidence>
<dbReference type="RefSeq" id="WP_181504129.1">
    <property type="nucleotide sequence ID" value="NZ_JACDUK010000002.1"/>
</dbReference>
<name>A0A7J9NZ64_METMI</name>
<organism evidence="2 3">
    <name type="scientific">Methanococcus maripaludis</name>
    <name type="common">Methanococcus deltae</name>
    <dbReference type="NCBI Taxonomy" id="39152"/>
    <lineage>
        <taxon>Archaea</taxon>
        <taxon>Methanobacteriati</taxon>
        <taxon>Methanobacteriota</taxon>
        <taxon>Methanomada group</taxon>
        <taxon>Methanococci</taxon>
        <taxon>Methanococcales</taxon>
        <taxon>Methanococcaceae</taxon>
        <taxon>Methanococcus</taxon>
    </lineage>
</organism>
<dbReference type="EMBL" id="JACDUK010000002">
    <property type="protein sequence ID" value="MBA2852982.1"/>
    <property type="molecule type" value="Genomic_DNA"/>
</dbReference>
<keyword evidence="1" id="KW-0472">Membrane</keyword>
<dbReference type="Proteomes" id="UP000522365">
    <property type="component" value="Unassembled WGS sequence"/>
</dbReference>
<accession>A0A7J9NZ64</accession>
<dbReference type="AlphaFoldDB" id="A0A7J9NZ64"/>
<feature type="transmembrane region" description="Helical" evidence="1">
    <location>
        <begin position="61"/>
        <end position="84"/>
    </location>
</feature>
<feature type="transmembrane region" description="Helical" evidence="1">
    <location>
        <begin position="104"/>
        <end position="124"/>
    </location>
</feature>
<gene>
    <name evidence="2" type="ORF">HNP89_000939</name>
</gene>
<sequence length="635" mass="74496">MEIYYLSLALLDLSIYLRYKNTDTDEIIENFEILFFIFIFSQLLSLVLIPSIYSGNIALDIMLQIIVTILTVLLSATLLVIQLASDQYTTEIWRIYLNDTYFKILNVLFIITILCGFIVISFMPEHYNGLNMLLNTGLAFESFLMIFSVLMTPLYIKYMMDSLKGEKLLEKMLKSINKEEIDEMDILYYDDEPCNSYKEIREFTLNNINFILKRHADLKNNALVGNFLTLMGGIYTHFLKKMKITDSLDHSKNYFFSYYNVIIYDIGEYSIKNDHYIPSCAIRSLADIAKSELKLKLNACISMNINLIKKICVLAIYQINMLKISDREIRISYIILNESVDALNSILYELIDNWVHTPKEVINKILFEYFEDFEGMYREYLKKLKEFKKINDISKPIKSELRWAEEYEKQAIVKFSIDIIEKLKKSDDDIICEIMPKVIKLLINILEYKNELNLKLQVNNLSNKSELTGKLETEETLKKLGGIWDWAYENNKYYVIDEFMKNADRTPIKNLKIQFSVGISTNGGTENKSTLKMVKSPKVLNEYLKIYNLKKNYYHFLTMIILAKDLENEYNFILNGEINSNVERYYGINKTLLSNEFNTFEKEVLPTIEFIKLPENIEENINLVKNSLKINMTSK</sequence>
<evidence type="ECO:0000313" key="2">
    <source>
        <dbReference type="EMBL" id="MBA2852982.1"/>
    </source>
</evidence>